<dbReference type="HOGENOM" id="CLU_1686723_0_0_1"/>
<sequence length="156" mass="17150">MPLCVRTSIFQVALAGLPAYSPARAREQARPCAARSPASLYLGPLPVLGQLQSTSTMLSVLEPAGNMDREVGSAKMMERKGERSKIIAASFIKAYMLEERELEELERVVWMGEVSDDHVNLDVGALAQLRLRSMDKARRILGDDVDFAGTWRGASQ</sequence>
<evidence type="ECO:0000313" key="1">
    <source>
        <dbReference type="EMBL" id="KDR66788.1"/>
    </source>
</evidence>
<dbReference type="Proteomes" id="UP000027222">
    <property type="component" value="Unassembled WGS sequence"/>
</dbReference>
<reference evidence="2" key="1">
    <citation type="journal article" date="2014" name="Proc. Natl. Acad. Sci. U.S.A.">
        <title>Extensive sampling of basidiomycete genomes demonstrates inadequacy of the white-rot/brown-rot paradigm for wood decay fungi.</title>
        <authorList>
            <person name="Riley R."/>
            <person name="Salamov A.A."/>
            <person name="Brown D.W."/>
            <person name="Nagy L.G."/>
            <person name="Floudas D."/>
            <person name="Held B.W."/>
            <person name="Levasseur A."/>
            <person name="Lombard V."/>
            <person name="Morin E."/>
            <person name="Otillar R."/>
            <person name="Lindquist E.A."/>
            <person name="Sun H."/>
            <person name="LaButti K.M."/>
            <person name="Schmutz J."/>
            <person name="Jabbour D."/>
            <person name="Luo H."/>
            <person name="Baker S.E."/>
            <person name="Pisabarro A.G."/>
            <person name="Walton J.D."/>
            <person name="Blanchette R.A."/>
            <person name="Henrissat B."/>
            <person name="Martin F."/>
            <person name="Cullen D."/>
            <person name="Hibbett D.S."/>
            <person name="Grigoriev I.V."/>
        </authorList>
    </citation>
    <scope>NUCLEOTIDE SEQUENCE [LARGE SCALE GENOMIC DNA]</scope>
    <source>
        <strain evidence="2">CBS 339.88</strain>
    </source>
</reference>
<accession>A0A067SJ30</accession>
<keyword evidence="2" id="KW-1185">Reference proteome</keyword>
<evidence type="ECO:0000313" key="2">
    <source>
        <dbReference type="Proteomes" id="UP000027222"/>
    </source>
</evidence>
<dbReference type="AlphaFoldDB" id="A0A067SJ30"/>
<gene>
    <name evidence="1" type="ORF">GALMADRAFT_147647</name>
</gene>
<organism evidence="1 2">
    <name type="scientific">Galerina marginata (strain CBS 339.88)</name>
    <dbReference type="NCBI Taxonomy" id="685588"/>
    <lineage>
        <taxon>Eukaryota</taxon>
        <taxon>Fungi</taxon>
        <taxon>Dikarya</taxon>
        <taxon>Basidiomycota</taxon>
        <taxon>Agaricomycotina</taxon>
        <taxon>Agaricomycetes</taxon>
        <taxon>Agaricomycetidae</taxon>
        <taxon>Agaricales</taxon>
        <taxon>Agaricineae</taxon>
        <taxon>Strophariaceae</taxon>
        <taxon>Galerina</taxon>
    </lineage>
</organism>
<protein>
    <submittedName>
        <fullName evidence="1">Uncharacterized protein</fullName>
    </submittedName>
</protein>
<dbReference type="EMBL" id="KL142420">
    <property type="protein sequence ID" value="KDR66788.1"/>
    <property type="molecule type" value="Genomic_DNA"/>
</dbReference>
<name>A0A067SJ30_GALM3</name>
<proteinExistence type="predicted"/>